<dbReference type="Pfam" id="PF10609">
    <property type="entry name" value="ParA"/>
    <property type="match status" value="1"/>
</dbReference>
<evidence type="ECO:0000256" key="12">
    <source>
        <dbReference type="ARBA" id="ARBA00056637"/>
    </source>
</evidence>
<evidence type="ECO:0000256" key="8">
    <source>
        <dbReference type="ARBA" id="ARBA00023004"/>
    </source>
</evidence>
<dbReference type="GeneTree" id="ENSGT00950000183193"/>
<evidence type="ECO:0000256" key="14">
    <source>
        <dbReference type="ARBA" id="ARBA00081370"/>
    </source>
</evidence>
<name>A0A8V0XQ81_CHICK</name>
<dbReference type="HAMAP" id="MF_02040">
    <property type="entry name" value="Mrp_NBP35"/>
    <property type="match status" value="1"/>
</dbReference>
<reference evidence="15" key="2">
    <citation type="submission" date="2025-08" db="UniProtKB">
        <authorList>
            <consortium name="Ensembl"/>
        </authorList>
    </citation>
    <scope>IDENTIFICATION</scope>
    <source>
        <strain evidence="15">broiler</strain>
    </source>
</reference>
<dbReference type="PANTHER" id="PTHR42961">
    <property type="entry name" value="IRON-SULFUR PROTEIN NUBPL"/>
    <property type="match status" value="1"/>
</dbReference>
<evidence type="ECO:0000256" key="13">
    <source>
        <dbReference type="ARBA" id="ARBA00069083"/>
    </source>
</evidence>
<dbReference type="CDD" id="cd02037">
    <property type="entry name" value="Mrp_NBP35"/>
    <property type="match status" value="1"/>
</dbReference>
<dbReference type="Ensembl" id="ENSGALT00010013597.1">
    <property type="protein sequence ID" value="ENSGALP00010008065.1"/>
    <property type="gene ID" value="ENSGALG00010005696.1"/>
</dbReference>
<dbReference type="GO" id="GO:0005524">
    <property type="term" value="F:ATP binding"/>
    <property type="evidence" value="ECO:0007669"/>
    <property type="project" value="UniProtKB-KW"/>
</dbReference>
<evidence type="ECO:0000256" key="2">
    <source>
        <dbReference type="ARBA" id="ARBA00004173"/>
    </source>
</evidence>
<keyword evidence="16" id="KW-1185">Reference proteome</keyword>
<dbReference type="GO" id="GO:0005886">
    <property type="term" value="C:plasma membrane"/>
    <property type="evidence" value="ECO:0007669"/>
    <property type="project" value="Ensembl"/>
</dbReference>
<comment type="subcellular location">
    <subcellularLocation>
        <location evidence="2">Mitochondrion</location>
    </subcellularLocation>
</comment>
<dbReference type="FunCoup" id="A0A8V0XQ81">
    <property type="interactions" value="248"/>
</dbReference>
<evidence type="ECO:0000256" key="10">
    <source>
        <dbReference type="ARBA" id="ARBA00023128"/>
    </source>
</evidence>
<keyword evidence="7" id="KW-0809">Transit peptide</keyword>
<gene>
    <name evidence="15" type="primary">NUBPL</name>
</gene>
<evidence type="ECO:0000256" key="4">
    <source>
        <dbReference type="ARBA" id="ARBA00022723"/>
    </source>
</evidence>
<dbReference type="InterPro" id="IPR044304">
    <property type="entry name" value="NUBPL-like"/>
</dbReference>
<dbReference type="GO" id="GO:0140663">
    <property type="term" value="F:ATP-dependent FeS chaperone activity"/>
    <property type="evidence" value="ECO:0007669"/>
    <property type="project" value="InterPro"/>
</dbReference>
<dbReference type="InterPro" id="IPR033756">
    <property type="entry name" value="YlxH/NBP35"/>
</dbReference>
<keyword evidence="8" id="KW-0408">Iron</keyword>
<comment type="cofactor">
    <cofactor evidence="1">
        <name>[4Fe-4S] cluster</name>
        <dbReference type="ChEBI" id="CHEBI:49883"/>
    </cofactor>
</comment>
<dbReference type="GO" id="GO:0005759">
    <property type="term" value="C:mitochondrial matrix"/>
    <property type="evidence" value="ECO:0007669"/>
    <property type="project" value="UniProtKB-ARBA"/>
</dbReference>
<dbReference type="InterPro" id="IPR000808">
    <property type="entry name" value="Mrp-like_CS"/>
</dbReference>
<dbReference type="Gene3D" id="3.40.50.300">
    <property type="entry name" value="P-loop containing nucleotide triphosphate hydrolases"/>
    <property type="match status" value="1"/>
</dbReference>
<dbReference type="GO" id="GO:0051539">
    <property type="term" value="F:4 iron, 4 sulfur cluster binding"/>
    <property type="evidence" value="ECO:0000318"/>
    <property type="project" value="GO_Central"/>
</dbReference>
<evidence type="ECO:0000256" key="5">
    <source>
        <dbReference type="ARBA" id="ARBA00022741"/>
    </source>
</evidence>
<evidence type="ECO:0000256" key="6">
    <source>
        <dbReference type="ARBA" id="ARBA00022840"/>
    </source>
</evidence>
<comment type="similarity">
    <text evidence="11">Belongs to the Mrp/NBP35 ATP-binding proteins family.</text>
</comment>
<keyword evidence="10" id="KW-0496">Mitochondrion</keyword>
<keyword evidence="5" id="KW-0547">Nucleotide-binding</keyword>
<dbReference type="AlphaFoldDB" id="A0A8V0XQ81"/>
<evidence type="ECO:0000256" key="3">
    <source>
        <dbReference type="ARBA" id="ARBA00022485"/>
    </source>
</evidence>
<evidence type="ECO:0000256" key="11">
    <source>
        <dbReference type="ARBA" id="ARBA00024036"/>
    </source>
</evidence>
<dbReference type="InterPro" id="IPR019591">
    <property type="entry name" value="Mrp/NBP35_ATP-bd"/>
</dbReference>
<accession>A0A8V0XQ81</accession>
<evidence type="ECO:0000256" key="9">
    <source>
        <dbReference type="ARBA" id="ARBA00023014"/>
    </source>
</evidence>
<dbReference type="Proteomes" id="UP000000539">
    <property type="component" value="Chromosome 5"/>
</dbReference>
<keyword evidence="17" id="KW-1267">Proteomics identification</keyword>
<proteinExistence type="evidence at protein level"/>
<evidence type="ECO:0000256" key="7">
    <source>
        <dbReference type="ARBA" id="ARBA00022946"/>
    </source>
</evidence>
<reference evidence="15" key="1">
    <citation type="submission" date="2020-11" db="EMBL/GenBank/DDBJ databases">
        <title>Gallus gallus (Chicken) genome, bGalGal1, GRCg7b, maternal haplotype autosomes + Z &amp; W.</title>
        <authorList>
            <person name="Warren W."/>
            <person name="Formenti G."/>
            <person name="Fedrigo O."/>
            <person name="Haase B."/>
            <person name="Mountcastle J."/>
            <person name="Balacco J."/>
            <person name="Tracey A."/>
            <person name="Schneider V."/>
            <person name="Okimoto R."/>
            <person name="Cheng H."/>
            <person name="Hawken R."/>
            <person name="Howe K."/>
            <person name="Jarvis E.D."/>
        </authorList>
    </citation>
    <scope>NUCLEOTIDE SEQUENCE [LARGE SCALE GENOMIC DNA]</scope>
    <source>
        <strain evidence="15">Broiler</strain>
    </source>
</reference>
<organism evidence="15 16">
    <name type="scientific">Gallus gallus</name>
    <name type="common">Chicken</name>
    <dbReference type="NCBI Taxonomy" id="9031"/>
    <lineage>
        <taxon>Eukaryota</taxon>
        <taxon>Metazoa</taxon>
        <taxon>Chordata</taxon>
        <taxon>Craniata</taxon>
        <taxon>Vertebrata</taxon>
        <taxon>Euteleostomi</taxon>
        <taxon>Archelosauria</taxon>
        <taxon>Archosauria</taxon>
        <taxon>Dinosauria</taxon>
        <taxon>Saurischia</taxon>
        <taxon>Theropoda</taxon>
        <taxon>Coelurosauria</taxon>
        <taxon>Aves</taxon>
        <taxon>Neognathae</taxon>
        <taxon>Galloanserae</taxon>
        <taxon>Galliformes</taxon>
        <taxon>Phasianidae</taxon>
        <taxon>Phasianinae</taxon>
        <taxon>Gallus</taxon>
    </lineage>
</organism>
<protein>
    <recommendedName>
        <fullName evidence="13">Iron-sulfur cluster transfer protein NUBPL</fullName>
    </recommendedName>
    <alternativeName>
        <fullName evidence="14">Nucleotide-binding protein-like</fullName>
    </alternativeName>
</protein>
<dbReference type="GO" id="GO:0032981">
    <property type="term" value="P:mitochondrial respiratory chain complex I assembly"/>
    <property type="evidence" value="ECO:0000318"/>
    <property type="project" value="GO_Central"/>
</dbReference>
<comment type="function">
    <text evidence="12">Iron-sulfur cluster transfer protein involved in the assembly of the mitochondrial membrane respiratory chain NADH dehydrogenase (Complex I). May deliver one or more Fe-S clusters to complex I subunits.</text>
</comment>
<dbReference type="GO" id="GO:0046872">
    <property type="term" value="F:metal ion binding"/>
    <property type="evidence" value="ECO:0007669"/>
    <property type="project" value="UniProtKB-KW"/>
</dbReference>
<dbReference type="PANTHER" id="PTHR42961:SF2">
    <property type="entry name" value="IRON-SULFUR PROTEIN NUBPL"/>
    <property type="match status" value="1"/>
</dbReference>
<dbReference type="PROSITE" id="PS01215">
    <property type="entry name" value="MRP"/>
    <property type="match status" value="1"/>
</dbReference>
<reference evidence="15" key="3">
    <citation type="submission" date="2025-09" db="UniProtKB">
        <authorList>
            <consortium name="Ensembl"/>
        </authorList>
    </citation>
    <scope>IDENTIFICATION</scope>
    <source>
        <strain evidence="15">broiler</strain>
    </source>
</reference>
<dbReference type="GO" id="GO:0005739">
    <property type="term" value="C:mitochondrion"/>
    <property type="evidence" value="ECO:0000318"/>
    <property type="project" value="GO_Central"/>
</dbReference>
<sequence length="390" mass="41487">MPDCSLSPKLYRRLVNGVLPSETLTCVLLSLGHRRVAVCLPSATRGALWLSSSSALQESSRDLAGSSALGAALPVLLAASVVLLPPRGRSASVTGGLGCWDSRFDDMSSGSRDEVLQDKRTRILSRGLPKQKPIEGVKQVLVVASGKGGVGKSTAAVNIALALAANDSAKEVGLLDADIYGPSIPKMMNLKGNPELTPKNLMRPLKNYGIACMSMGFLIEEAAPVVWRGLMVMSAVEKLLRQVDWGQLDYLVIDMPPGTGDVQLSISQNIPIAGAVIISTPQDVALLDARKGTEMFRKVHVPVLGLVQNMSVFRCPKCEHETHIFGADGVRDLAKTLGLDVLGDIPLHVNIRETCDSGQPVVISQPQSDAAKAYLKIAVEIVRRLPAPPA</sequence>
<evidence type="ECO:0000313" key="15">
    <source>
        <dbReference type="Ensembl" id="ENSGALP00010008065.1"/>
    </source>
</evidence>
<evidence type="ECO:0007829" key="17">
    <source>
        <dbReference type="PeptideAtlas" id="A0A8V0XQ81"/>
    </source>
</evidence>
<dbReference type="FunFam" id="3.40.50.300:FF:000709">
    <property type="entry name" value="Iron-sulfur protein NUBPL isoform X1"/>
    <property type="match status" value="1"/>
</dbReference>
<keyword evidence="9" id="KW-0411">Iron-sulfur</keyword>
<evidence type="ECO:0000313" key="16">
    <source>
        <dbReference type="Proteomes" id="UP000000539"/>
    </source>
</evidence>
<evidence type="ECO:0000256" key="1">
    <source>
        <dbReference type="ARBA" id="ARBA00001966"/>
    </source>
</evidence>
<keyword evidence="6" id="KW-0067">ATP-binding</keyword>
<dbReference type="GO" id="GO:0016226">
    <property type="term" value="P:iron-sulfur cluster assembly"/>
    <property type="evidence" value="ECO:0000318"/>
    <property type="project" value="GO_Central"/>
</dbReference>
<dbReference type="SUPFAM" id="SSF52540">
    <property type="entry name" value="P-loop containing nucleoside triphosphate hydrolases"/>
    <property type="match status" value="1"/>
</dbReference>
<dbReference type="InterPro" id="IPR027417">
    <property type="entry name" value="P-loop_NTPase"/>
</dbReference>
<keyword evidence="4" id="KW-0479">Metal-binding</keyword>
<keyword evidence="3" id="KW-0004">4Fe-4S</keyword>
<dbReference type="OrthoDB" id="1741334at2759"/>